<keyword evidence="1" id="KW-0472">Membrane</keyword>
<feature type="transmembrane region" description="Helical" evidence="1">
    <location>
        <begin position="198"/>
        <end position="221"/>
    </location>
</feature>
<feature type="transmembrane region" description="Helical" evidence="1">
    <location>
        <begin position="29"/>
        <end position="50"/>
    </location>
</feature>
<organism evidence="2 3">
    <name type="scientific">Nocardia cyriacigeorgica</name>
    <dbReference type="NCBI Taxonomy" id="135487"/>
    <lineage>
        <taxon>Bacteria</taxon>
        <taxon>Bacillati</taxon>
        <taxon>Actinomycetota</taxon>
        <taxon>Actinomycetes</taxon>
        <taxon>Mycobacteriales</taxon>
        <taxon>Nocardiaceae</taxon>
        <taxon>Nocardia</taxon>
    </lineage>
</organism>
<reference evidence="2 3" key="1">
    <citation type="submission" date="2019-02" db="EMBL/GenBank/DDBJ databases">
        <authorList>
            <consortium name="Pathogen Informatics"/>
        </authorList>
    </citation>
    <scope>NUCLEOTIDE SEQUENCE [LARGE SCALE GENOMIC DNA]</scope>
    <source>
        <strain evidence="2 3">3012STDY6756504</strain>
    </source>
</reference>
<feature type="transmembrane region" description="Helical" evidence="1">
    <location>
        <begin position="227"/>
        <end position="245"/>
    </location>
</feature>
<protein>
    <submittedName>
        <fullName evidence="2">Uncharacterized protein</fullName>
    </submittedName>
</protein>
<gene>
    <name evidence="2" type="ORF">NCTC10797_05328</name>
</gene>
<evidence type="ECO:0000313" key="2">
    <source>
        <dbReference type="EMBL" id="VFB01509.1"/>
    </source>
</evidence>
<sequence length="308" mass="35335">MGEVMNHLRRLLGVVANFFDKVSPWGMPWPLAFALVFPFVMGVLAVVVWWSRGTAKPVRCDYPITTTGHPCRNRVLGEWKRCHHRRPGRERSRGRVVQKLNRWQTMRRGQRIERDDIRGRGFLRDRSQVRGLLYYRGFARPPRNAVGSAGTWWNERRDDLRKLRDQLRDTGSFDIRTVFAGAAGRSARIGVSDQVLQVIWATRTVAVLVAMGLTLVGISVWRNHDPASWHSYAATFTFVLAWSVVRWGIWETATGQAPVHRSWDWVRTSIRQATKLFFWFVVLSVAAAEQIGKLEKLMQGPGAIQLGF</sequence>
<proteinExistence type="predicted"/>
<accession>A0A4U8WHK8</accession>
<dbReference type="AlphaFoldDB" id="A0A4U8WHK8"/>
<dbReference type="RefSeq" id="WP_130918990.1">
    <property type="nucleotide sequence ID" value="NZ_LR215973.1"/>
</dbReference>
<evidence type="ECO:0000313" key="3">
    <source>
        <dbReference type="Proteomes" id="UP000290439"/>
    </source>
</evidence>
<keyword evidence="1" id="KW-1133">Transmembrane helix</keyword>
<keyword evidence="1" id="KW-0812">Transmembrane</keyword>
<dbReference type="Proteomes" id="UP000290439">
    <property type="component" value="Chromosome"/>
</dbReference>
<dbReference type="EMBL" id="LR215973">
    <property type="protein sequence ID" value="VFB01509.1"/>
    <property type="molecule type" value="Genomic_DNA"/>
</dbReference>
<name>A0A4U8WHK8_9NOCA</name>
<evidence type="ECO:0000256" key="1">
    <source>
        <dbReference type="SAM" id="Phobius"/>
    </source>
</evidence>